<feature type="domain" description="Integrase zinc-binding" evidence="1">
    <location>
        <begin position="125"/>
        <end position="179"/>
    </location>
</feature>
<reference evidence="2" key="1">
    <citation type="submission" date="2021-03" db="EMBL/GenBank/DDBJ databases">
        <title>Draft genome sequence of rust myrtle Austropuccinia psidii MF-1, a brazilian biotype.</title>
        <authorList>
            <person name="Quecine M.C."/>
            <person name="Pachon D.M.R."/>
            <person name="Bonatelli M.L."/>
            <person name="Correr F.H."/>
            <person name="Franceschini L.M."/>
            <person name="Leite T.F."/>
            <person name="Margarido G.R.A."/>
            <person name="Almeida C.A."/>
            <person name="Ferrarezi J.A."/>
            <person name="Labate C.A."/>
        </authorList>
    </citation>
    <scope>NUCLEOTIDE SEQUENCE</scope>
    <source>
        <strain evidence="2">MF-1</strain>
    </source>
</reference>
<comment type="caution">
    <text evidence="2">The sequence shown here is derived from an EMBL/GenBank/DDBJ whole genome shotgun (WGS) entry which is preliminary data.</text>
</comment>
<accession>A0A9Q3BT47</accession>
<dbReference type="Proteomes" id="UP000765509">
    <property type="component" value="Unassembled WGS sequence"/>
</dbReference>
<name>A0A9Q3BT47_9BASI</name>
<dbReference type="InterPro" id="IPR041588">
    <property type="entry name" value="Integrase_H2C2"/>
</dbReference>
<protein>
    <recommendedName>
        <fullName evidence="1">Integrase zinc-binding domain-containing protein</fullName>
    </recommendedName>
</protein>
<keyword evidence="3" id="KW-1185">Reference proteome</keyword>
<organism evidence="2 3">
    <name type="scientific">Austropuccinia psidii MF-1</name>
    <dbReference type="NCBI Taxonomy" id="1389203"/>
    <lineage>
        <taxon>Eukaryota</taxon>
        <taxon>Fungi</taxon>
        <taxon>Dikarya</taxon>
        <taxon>Basidiomycota</taxon>
        <taxon>Pucciniomycotina</taxon>
        <taxon>Pucciniomycetes</taxon>
        <taxon>Pucciniales</taxon>
        <taxon>Sphaerophragmiaceae</taxon>
        <taxon>Austropuccinia</taxon>
    </lineage>
</organism>
<dbReference type="OrthoDB" id="2273864at2759"/>
<sequence>MTIVHKDGNIHKNVDILSRWALTNKPEKPAYVPENAEPQIPIEGTNITDVGTELFEEFRESYKQDKHFHILTSLLEKACKDTSLANYLDDIWKTSYDDGIFHLFDGISYHRSKHTFLMVLCSRMLINTILLSFHEKIYSVYLSEGRTMERFNKCAWWPSWREIVIEYCHSCDRCQKANKATGKRFDLMIHIQDQLPHGKWVIYIR</sequence>
<evidence type="ECO:0000313" key="2">
    <source>
        <dbReference type="EMBL" id="MBW0471899.1"/>
    </source>
</evidence>
<gene>
    <name evidence="2" type="ORF">O181_011614</name>
</gene>
<dbReference type="Pfam" id="PF17921">
    <property type="entry name" value="Integrase_H2C2"/>
    <property type="match status" value="1"/>
</dbReference>
<dbReference type="Gene3D" id="1.10.340.70">
    <property type="match status" value="1"/>
</dbReference>
<evidence type="ECO:0000259" key="1">
    <source>
        <dbReference type="Pfam" id="PF17921"/>
    </source>
</evidence>
<dbReference type="AlphaFoldDB" id="A0A9Q3BT47"/>
<evidence type="ECO:0000313" key="3">
    <source>
        <dbReference type="Proteomes" id="UP000765509"/>
    </source>
</evidence>
<dbReference type="EMBL" id="AVOT02002901">
    <property type="protein sequence ID" value="MBW0471899.1"/>
    <property type="molecule type" value="Genomic_DNA"/>
</dbReference>
<proteinExistence type="predicted"/>